<sequence>MAPLTNLLPLLTLLTLLTTAFSTPIASPAPSPLPVVLWHGLGDRFDNDGLTDIADLLQVVHPRTKVHIVALGDDGTADQRASFFGSLTDQVSTVCDTLSSDPVFSSKTGPIDMLGFSQGGLFLRGLLETCPGIRVRSLVTFGSPHNGIADLPACGTWDLLCKGAQGALKGNKWSEWVQSNIVPAQYFRETDQETGLGSEAYLNGSGWLADVNNERDTKDEKYRGRLGSLERFVMYGFEEDQTLLPKETAWFAEVNATSGEVTGLRDRLMYAQDWLGLKVLDEKKALVFRMVKKAGHMDLTAKLLRKAFAEFFGPERELEEVPQEEVPQEEVPQEEEKQVSPWSALTNWRLQDVSLAGGDW</sequence>
<dbReference type="InterPro" id="IPR029058">
    <property type="entry name" value="AB_hydrolase_fold"/>
</dbReference>
<dbReference type="PRINTS" id="PR00414">
    <property type="entry name" value="PPTHIESTRASE"/>
</dbReference>
<evidence type="ECO:0000256" key="1">
    <source>
        <dbReference type="ARBA" id="ARBA00010758"/>
    </source>
</evidence>
<keyword evidence="4 10" id="KW-0732">Signal</keyword>
<dbReference type="InterPro" id="IPR002472">
    <property type="entry name" value="Palm_thioest"/>
</dbReference>
<evidence type="ECO:0000256" key="8">
    <source>
        <dbReference type="ARBA" id="ARBA00031934"/>
    </source>
</evidence>
<keyword evidence="12" id="KW-1185">Reference proteome</keyword>
<evidence type="ECO:0000256" key="4">
    <source>
        <dbReference type="ARBA" id="ARBA00022729"/>
    </source>
</evidence>
<name>A0A2P7YMZ8_9PEZI</name>
<dbReference type="EMBL" id="NHZQ01000412">
    <property type="protein sequence ID" value="PSK37343.1"/>
    <property type="molecule type" value="Genomic_DNA"/>
</dbReference>
<evidence type="ECO:0000256" key="7">
    <source>
        <dbReference type="ARBA" id="ARBA00023180"/>
    </source>
</evidence>
<dbReference type="SUPFAM" id="SSF53474">
    <property type="entry name" value="alpha/beta-Hydrolases"/>
    <property type="match status" value="1"/>
</dbReference>
<evidence type="ECO:0000256" key="9">
    <source>
        <dbReference type="SAM" id="MobiDB-lite"/>
    </source>
</evidence>
<feature type="region of interest" description="Disordered" evidence="9">
    <location>
        <begin position="317"/>
        <end position="340"/>
    </location>
</feature>
<evidence type="ECO:0000313" key="11">
    <source>
        <dbReference type="EMBL" id="PSK37343.1"/>
    </source>
</evidence>
<evidence type="ECO:0000256" key="10">
    <source>
        <dbReference type="SAM" id="SignalP"/>
    </source>
</evidence>
<keyword evidence="5" id="KW-0378">Hydrolase</keyword>
<evidence type="ECO:0000256" key="6">
    <source>
        <dbReference type="ARBA" id="ARBA00023157"/>
    </source>
</evidence>
<protein>
    <recommendedName>
        <fullName evidence="3">Palmitoyl-protein thioesterase 1</fullName>
        <ecNumber evidence="2">3.1.2.22</ecNumber>
    </recommendedName>
    <alternativeName>
        <fullName evidence="8">Palmitoyl-protein hydrolase 1</fullName>
    </alternativeName>
</protein>
<dbReference type="PANTHER" id="PTHR11247:SF8">
    <property type="entry name" value="PALMITOYL-PROTEIN THIOESTERASE 1"/>
    <property type="match status" value="1"/>
</dbReference>
<dbReference type="Gene3D" id="3.40.50.1820">
    <property type="entry name" value="alpha/beta hydrolase"/>
    <property type="match status" value="1"/>
</dbReference>
<dbReference type="Proteomes" id="UP000243723">
    <property type="component" value="Unassembled WGS sequence"/>
</dbReference>
<dbReference type="FunFam" id="3.40.50.1820:FF:000107">
    <property type="entry name" value="Palmitoyl-protein thioesterase 1"/>
    <property type="match status" value="1"/>
</dbReference>
<accession>A0A2P7YMZ8</accession>
<keyword evidence="7" id="KW-0325">Glycoprotein</keyword>
<evidence type="ECO:0000313" key="12">
    <source>
        <dbReference type="Proteomes" id="UP000243723"/>
    </source>
</evidence>
<dbReference type="STRING" id="40998.A0A2P7YMZ8"/>
<feature type="compositionally biased region" description="Acidic residues" evidence="9">
    <location>
        <begin position="317"/>
        <end position="333"/>
    </location>
</feature>
<dbReference type="GO" id="GO:0008474">
    <property type="term" value="F:palmitoyl-(protein) hydrolase activity"/>
    <property type="evidence" value="ECO:0007669"/>
    <property type="project" value="UniProtKB-EC"/>
</dbReference>
<comment type="similarity">
    <text evidence="1">Belongs to the palmitoyl-protein thioesterase family.</text>
</comment>
<dbReference type="EC" id="3.1.2.22" evidence="2"/>
<comment type="caution">
    <text evidence="11">The sequence shown here is derived from an EMBL/GenBank/DDBJ whole genome shotgun (WGS) entry which is preliminary data.</text>
</comment>
<organism evidence="11 12">
    <name type="scientific">Elsinoe australis</name>
    <dbReference type="NCBI Taxonomy" id="40998"/>
    <lineage>
        <taxon>Eukaryota</taxon>
        <taxon>Fungi</taxon>
        <taxon>Dikarya</taxon>
        <taxon>Ascomycota</taxon>
        <taxon>Pezizomycotina</taxon>
        <taxon>Dothideomycetes</taxon>
        <taxon>Dothideomycetidae</taxon>
        <taxon>Myriangiales</taxon>
        <taxon>Elsinoaceae</taxon>
        <taxon>Elsinoe</taxon>
    </lineage>
</organism>
<evidence type="ECO:0000256" key="2">
    <source>
        <dbReference type="ARBA" id="ARBA00012423"/>
    </source>
</evidence>
<proteinExistence type="inferred from homology"/>
<dbReference type="AlphaFoldDB" id="A0A2P7YMZ8"/>
<evidence type="ECO:0000256" key="3">
    <source>
        <dbReference type="ARBA" id="ARBA00014212"/>
    </source>
</evidence>
<feature type="signal peptide" evidence="10">
    <location>
        <begin position="1"/>
        <end position="22"/>
    </location>
</feature>
<gene>
    <name evidence="11" type="ORF">B9Z65_2085</name>
</gene>
<evidence type="ECO:0000256" key="5">
    <source>
        <dbReference type="ARBA" id="ARBA00022801"/>
    </source>
</evidence>
<dbReference type="Pfam" id="PF02089">
    <property type="entry name" value="Palm_thioest"/>
    <property type="match status" value="1"/>
</dbReference>
<feature type="chain" id="PRO_5015200655" description="Palmitoyl-protein thioesterase 1" evidence="10">
    <location>
        <begin position="23"/>
        <end position="360"/>
    </location>
</feature>
<dbReference type="PANTHER" id="PTHR11247">
    <property type="entry name" value="PALMITOYL-PROTEIN THIOESTERASE/DOLICHYLDIPHOSPHATASE 1"/>
    <property type="match status" value="1"/>
</dbReference>
<dbReference type="OrthoDB" id="10263094at2759"/>
<keyword evidence="6" id="KW-1015">Disulfide bond</keyword>
<reference evidence="11 12" key="1">
    <citation type="submission" date="2017-05" db="EMBL/GenBank/DDBJ databases">
        <title>Draft genome sequence of Elsinoe australis.</title>
        <authorList>
            <person name="Cheng Q."/>
        </authorList>
    </citation>
    <scope>NUCLEOTIDE SEQUENCE [LARGE SCALE GENOMIC DNA]</scope>
    <source>
        <strain evidence="11 12">NL1</strain>
    </source>
</reference>